<geneLocation type="plasmid" evidence="1 2">
    <name>pBVIE05</name>
</geneLocation>
<reference evidence="1 2" key="1">
    <citation type="submission" date="2007-03" db="EMBL/GenBank/DDBJ databases">
        <title>Complete sequence of plasmid pBVIE05 of Burkholderia vietnamiensis G4.</title>
        <authorList>
            <consortium name="US DOE Joint Genome Institute"/>
            <person name="Copeland A."/>
            <person name="Lucas S."/>
            <person name="Lapidus A."/>
            <person name="Barry K."/>
            <person name="Detter J.C."/>
            <person name="Glavina del Rio T."/>
            <person name="Hammon N."/>
            <person name="Israni S."/>
            <person name="Dalin E."/>
            <person name="Tice H."/>
            <person name="Pitluck S."/>
            <person name="Chain P."/>
            <person name="Malfatti S."/>
            <person name="Shin M."/>
            <person name="Vergez L."/>
            <person name="Schmutz J."/>
            <person name="Larimer F."/>
            <person name="Land M."/>
            <person name="Hauser L."/>
            <person name="Kyrpides N."/>
            <person name="Tiedje J."/>
            <person name="Richardson P."/>
        </authorList>
    </citation>
    <scope>NUCLEOTIDE SEQUENCE [LARGE SCALE GENOMIC DNA]</scope>
    <source>
        <strain evidence="2">G4 / LMG 22486</strain>
        <plasmid evidence="1 2">pBVIE05</plasmid>
    </source>
</reference>
<evidence type="ECO:0000313" key="1">
    <source>
        <dbReference type="EMBL" id="ABO60554.1"/>
    </source>
</evidence>
<sequence length="104" mass="11184">MKKPYLVEMTFTIAVMANDENHAAEVAEEHACEAVTHGDIPPTAGSIDLLDRLDKLRDGWTGDCVPYGADDDADLKILIAEQTGGPAGTLDTHTIDMFKEQVAA</sequence>
<accession>A4JWA1</accession>
<evidence type="ECO:0000313" key="2">
    <source>
        <dbReference type="Proteomes" id="UP000002287"/>
    </source>
</evidence>
<dbReference type="Proteomes" id="UP000002287">
    <property type="component" value="Plasmid pBVIE05"/>
</dbReference>
<keyword evidence="1" id="KW-0614">Plasmid</keyword>
<organism evidence="1 2">
    <name type="scientific">Burkholderia vietnamiensis (strain G4 / LMG 22486)</name>
    <name type="common">Burkholderia cepacia (strain R1808)</name>
    <dbReference type="NCBI Taxonomy" id="269482"/>
    <lineage>
        <taxon>Bacteria</taxon>
        <taxon>Pseudomonadati</taxon>
        <taxon>Pseudomonadota</taxon>
        <taxon>Betaproteobacteria</taxon>
        <taxon>Burkholderiales</taxon>
        <taxon>Burkholderiaceae</taxon>
        <taxon>Burkholderia</taxon>
        <taxon>Burkholderia cepacia complex</taxon>
    </lineage>
</organism>
<dbReference type="AlphaFoldDB" id="A4JWA1"/>
<gene>
    <name evidence="1" type="ordered locus">Bcep1808_7684</name>
</gene>
<protein>
    <submittedName>
        <fullName evidence="1">Uncharacterized protein</fullName>
    </submittedName>
</protein>
<dbReference type="EMBL" id="CP000621">
    <property type="protein sequence ID" value="ABO60554.1"/>
    <property type="molecule type" value="Genomic_DNA"/>
</dbReference>
<dbReference type="HOGENOM" id="CLU_2258422_0_0_4"/>
<name>A4JWA1_BURVG</name>
<proteinExistence type="predicted"/>
<dbReference type="KEGG" id="bvi:Bcep1808_7684"/>